<dbReference type="KEGG" id="skr:BRX40_13930"/>
<evidence type="ECO:0000313" key="1">
    <source>
        <dbReference type="EMBL" id="APR53380.1"/>
    </source>
</evidence>
<dbReference type="GeneID" id="44133663"/>
<organism evidence="1 3">
    <name type="scientific">Sphingomonas koreensis</name>
    <dbReference type="NCBI Taxonomy" id="93064"/>
    <lineage>
        <taxon>Bacteria</taxon>
        <taxon>Pseudomonadati</taxon>
        <taxon>Pseudomonadota</taxon>
        <taxon>Alphaproteobacteria</taxon>
        <taxon>Sphingomonadales</taxon>
        <taxon>Sphingomonadaceae</taxon>
        <taxon>Sphingomonas</taxon>
    </lineage>
</organism>
<accession>A0A1L6JD13</accession>
<proteinExistence type="predicted"/>
<dbReference type="STRING" id="93064.BRX40_13930"/>
<dbReference type="EMBL" id="QQWO01000009">
    <property type="protein sequence ID" value="RSV02586.1"/>
    <property type="molecule type" value="Genomic_DNA"/>
</dbReference>
<evidence type="ECO:0000313" key="3">
    <source>
        <dbReference type="Proteomes" id="UP000185161"/>
    </source>
</evidence>
<keyword evidence="3" id="KW-1185">Reference proteome</keyword>
<name>A0A1L6JD13_9SPHN</name>
<dbReference type="OrthoDB" id="8421424at2"/>
<dbReference type="Proteomes" id="UP000286681">
    <property type="component" value="Unassembled WGS sequence"/>
</dbReference>
<evidence type="ECO:0000313" key="2">
    <source>
        <dbReference type="EMBL" id="RSV02586.1"/>
    </source>
</evidence>
<gene>
    <name evidence="1" type="ORF">BRX40_13930</name>
    <name evidence="2" type="ORF">CA257_11835</name>
</gene>
<reference evidence="1" key="1">
    <citation type="submission" date="2016-12" db="EMBL/GenBank/DDBJ databases">
        <title>Whole genome sequencing of Sphingomonas koreensis.</title>
        <authorList>
            <person name="Conlan S."/>
            <person name="Thomas P.J."/>
            <person name="Mullikin J."/>
            <person name="Palmore T.N."/>
            <person name="Frank K.M."/>
            <person name="Segre J.A."/>
        </authorList>
    </citation>
    <scope>NUCLEOTIDE SEQUENCE</scope>
    <source>
        <strain evidence="1">ABOJV</strain>
    </source>
</reference>
<dbReference type="EMBL" id="CP018820">
    <property type="protein sequence ID" value="APR53380.1"/>
    <property type="molecule type" value="Genomic_DNA"/>
</dbReference>
<dbReference type="Proteomes" id="UP000185161">
    <property type="component" value="Chromosome"/>
</dbReference>
<evidence type="ECO:0000313" key="4">
    <source>
        <dbReference type="Proteomes" id="UP000286681"/>
    </source>
</evidence>
<reference evidence="3" key="2">
    <citation type="submission" date="2016-12" db="EMBL/GenBank/DDBJ databases">
        <title>Whole genome sequencing of Sphingomonas sp. ABOJV.</title>
        <authorList>
            <person name="Conlan S."/>
            <person name="Thomas P.J."/>
            <person name="Mullikin J."/>
            <person name="Palmore T.N."/>
            <person name="Frank K.M."/>
            <person name="Segre J.A."/>
        </authorList>
    </citation>
    <scope>NUCLEOTIDE SEQUENCE [LARGE SCALE GENOMIC DNA]</scope>
    <source>
        <strain evidence="3">ABOJV</strain>
    </source>
</reference>
<reference evidence="2 4" key="3">
    <citation type="submission" date="2018-07" db="EMBL/GenBank/DDBJ databases">
        <title>Genomic and Epidemiologic Investigation of an Indolent Hospital Outbreak.</title>
        <authorList>
            <person name="Johnson R.C."/>
            <person name="Deming C."/>
            <person name="Conlan S."/>
            <person name="Zellmer C.J."/>
            <person name="Michelin A.V."/>
            <person name="Lee-Lin S."/>
            <person name="Thomas P.J."/>
            <person name="Park M."/>
            <person name="Weingarten R.A."/>
            <person name="Less J."/>
            <person name="Dekker J.P."/>
            <person name="Frank K.M."/>
            <person name="Musser K.A."/>
            <person name="Mcquiston J.R."/>
            <person name="Henderson D.K."/>
            <person name="Lau A.F."/>
            <person name="Palmore T.N."/>
            <person name="Segre J.A."/>
        </authorList>
    </citation>
    <scope>NUCLEOTIDE SEQUENCE [LARGE SCALE GENOMIC DNA]</scope>
    <source>
        <strain evidence="2 4">SK-NIH.Env10_0317</strain>
    </source>
</reference>
<dbReference type="AlphaFoldDB" id="A0A1L6JD13"/>
<sequence>MTEAASIALAVAAATAELRRQGEARGIDVECNGELAQIDGSFVLEPLVRAVLASIQRPSEGMLDAARGEAWAAGTSIRTHEIEGIYGAMIEELLGARR</sequence>
<protein>
    <submittedName>
        <fullName evidence="1">Uncharacterized protein</fullName>
    </submittedName>
</protein>
<dbReference type="RefSeq" id="WP_075152018.1">
    <property type="nucleotide sequence ID" value="NZ_CP018820.1"/>
</dbReference>